<dbReference type="InterPro" id="IPR036412">
    <property type="entry name" value="HAD-like_sf"/>
</dbReference>
<sequence length="204" mass="24239">MKNFIIYSDFDGTITTHDAFDKIIAEVYSYATYKKLEQLMIENKLSAETYLEMFNGIHYDITPLANDVDETFKEFYEWIQKNNIEFYIVSAGFKTIIQHVLPYVDSSIIYSNDFTYNEDQSWKVNDTLPIRKTEIIKLHEKPNYTSIYVGDGLSDFKVIGKVDHLFCKKDSMLHKKCLEENHPHFVFTHFKDLLQQFYHLDFFT</sequence>
<dbReference type="Gene3D" id="3.90.1470.20">
    <property type="match status" value="1"/>
</dbReference>
<dbReference type="InterPro" id="IPR050582">
    <property type="entry name" value="HAD-like_SerB"/>
</dbReference>
<dbReference type="NCBIfam" id="TIGR01488">
    <property type="entry name" value="HAD-SF-IB"/>
    <property type="match status" value="1"/>
</dbReference>
<accession>A0A6C0B8N2</accession>
<proteinExistence type="predicted"/>
<dbReference type="InterPro" id="IPR023214">
    <property type="entry name" value="HAD_sf"/>
</dbReference>
<dbReference type="Gene3D" id="3.40.50.1000">
    <property type="entry name" value="HAD superfamily/HAD-like"/>
    <property type="match status" value="1"/>
</dbReference>
<dbReference type="PANTHER" id="PTHR43344:SF21">
    <property type="entry name" value="POLYOL PHOSPHATE PHOSPHATASE PYP1"/>
    <property type="match status" value="1"/>
</dbReference>
<dbReference type="GO" id="GO:0005737">
    <property type="term" value="C:cytoplasm"/>
    <property type="evidence" value="ECO:0007669"/>
    <property type="project" value="TreeGrafter"/>
</dbReference>
<organism evidence="1">
    <name type="scientific">viral metagenome</name>
    <dbReference type="NCBI Taxonomy" id="1070528"/>
    <lineage>
        <taxon>unclassified sequences</taxon>
        <taxon>metagenomes</taxon>
        <taxon>organismal metagenomes</taxon>
    </lineage>
</organism>
<evidence type="ECO:0008006" key="2">
    <source>
        <dbReference type="Google" id="ProtNLM"/>
    </source>
</evidence>
<dbReference type="EMBL" id="MN739094">
    <property type="protein sequence ID" value="QHS88214.1"/>
    <property type="molecule type" value="Genomic_DNA"/>
</dbReference>
<dbReference type="SUPFAM" id="SSF56784">
    <property type="entry name" value="HAD-like"/>
    <property type="match status" value="1"/>
</dbReference>
<dbReference type="GO" id="GO:0000287">
    <property type="term" value="F:magnesium ion binding"/>
    <property type="evidence" value="ECO:0007669"/>
    <property type="project" value="TreeGrafter"/>
</dbReference>
<dbReference type="GO" id="GO:0006564">
    <property type="term" value="P:L-serine biosynthetic process"/>
    <property type="evidence" value="ECO:0007669"/>
    <property type="project" value="TreeGrafter"/>
</dbReference>
<dbReference type="Pfam" id="PF12710">
    <property type="entry name" value="HAD"/>
    <property type="match status" value="1"/>
</dbReference>
<name>A0A6C0B8N2_9ZZZZ</name>
<dbReference type="PANTHER" id="PTHR43344">
    <property type="entry name" value="PHOSPHOSERINE PHOSPHATASE"/>
    <property type="match status" value="1"/>
</dbReference>
<dbReference type="AlphaFoldDB" id="A0A6C0B8N2"/>
<protein>
    <recommendedName>
        <fullName evidence="2">2,3-diketo-5-methylthio-1-phosphopentane phosphatase</fullName>
    </recommendedName>
</protein>
<evidence type="ECO:0000313" key="1">
    <source>
        <dbReference type="EMBL" id="QHS88214.1"/>
    </source>
</evidence>
<reference evidence="1" key="1">
    <citation type="journal article" date="2020" name="Nature">
        <title>Giant virus diversity and host interactions through global metagenomics.</title>
        <authorList>
            <person name="Schulz F."/>
            <person name="Roux S."/>
            <person name="Paez-Espino D."/>
            <person name="Jungbluth S."/>
            <person name="Walsh D.A."/>
            <person name="Denef V.J."/>
            <person name="McMahon K.D."/>
            <person name="Konstantinidis K.T."/>
            <person name="Eloe-Fadrosh E.A."/>
            <person name="Kyrpides N.C."/>
            <person name="Woyke T."/>
        </authorList>
    </citation>
    <scope>NUCLEOTIDE SEQUENCE</scope>
    <source>
        <strain evidence="1">GVMAG-M-3300010158-55</strain>
    </source>
</reference>
<dbReference type="GO" id="GO:0036424">
    <property type="term" value="F:L-phosphoserine phosphatase activity"/>
    <property type="evidence" value="ECO:0007669"/>
    <property type="project" value="TreeGrafter"/>
</dbReference>